<feature type="chain" id="PRO_5045424129" evidence="6">
    <location>
        <begin position="29"/>
        <end position="252"/>
    </location>
</feature>
<evidence type="ECO:0000256" key="6">
    <source>
        <dbReference type="SAM" id="SignalP"/>
    </source>
</evidence>
<dbReference type="Pfam" id="PF02753">
    <property type="entry name" value="PapD_C"/>
    <property type="match status" value="1"/>
</dbReference>
<evidence type="ECO:0000313" key="10">
    <source>
        <dbReference type="Proteomes" id="UP000280271"/>
    </source>
</evidence>
<dbReference type="Gene3D" id="2.60.40.10">
    <property type="entry name" value="Immunoglobulins"/>
    <property type="match status" value="2"/>
</dbReference>
<dbReference type="SUPFAM" id="SSF49584">
    <property type="entry name" value="Periplasmic chaperone C-domain"/>
    <property type="match status" value="1"/>
</dbReference>
<dbReference type="PANTHER" id="PTHR30251:SF25">
    <property type="entry name" value="FIMBRIAE CHAPARONE"/>
    <property type="match status" value="1"/>
</dbReference>
<keyword evidence="5" id="KW-0143">Chaperone</keyword>
<dbReference type="InterPro" id="IPR013783">
    <property type="entry name" value="Ig-like_fold"/>
</dbReference>
<evidence type="ECO:0000259" key="7">
    <source>
        <dbReference type="Pfam" id="PF00345"/>
    </source>
</evidence>
<dbReference type="EMBL" id="RCHC01000004">
    <property type="protein sequence ID" value="RLL23037.1"/>
    <property type="molecule type" value="Genomic_DNA"/>
</dbReference>
<dbReference type="InterPro" id="IPR036316">
    <property type="entry name" value="Pili_assmbl_chap_C_dom_sf"/>
</dbReference>
<name>A0ABX9TYD8_9GAMM</name>
<feature type="domain" description="Pili assembly chaperone N-terminal" evidence="7">
    <location>
        <begin position="29"/>
        <end position="153"/>
    </location>
</feature>
<keyword evidence="3 6" id="KW-0732">Signal</keyword>
<keyword evidence="4" id="KW-0574">Periplasm</keyword>
<dbReference type="Pfam" id="PF00345">
    <property type="entry name" value="PapD_N"/>
    <property type="match status" value="1"/>
</dbReference>
<evidence type="ECO:0000256" key="2">
    <source>
        <dbReference type="ARBA" id="ARBA00007399"/>
    </source>
</evidence>
<keyword evidence="10" id="KW-1185">Reference proteome</keyword>
<feature type="signal peptide" evidence="6">
    <location>
        <begin position="1"/>
        <end position="28"/>
    </location>
</feature>
<dbReference type="RefSeq" id="WP_120373999.1">
    <property type="nucleotide sequence ID" value="NZ_RCHC01000004.1"/>
</dbReference>
<dbReference type="SUPFAM" id="SSF49354">
    <property type="entry name" value="PapD-like"/>
    <property type="match status" value="1"/>
</dbReference>
<evidence type="ECO:0000256" key="4">
    <source>
        <dbReference type="ARBA" id="ARBA00022764"/>
    </source>
</evidence>
<dbReference type="PRINTS" id="PR00969">
    <property type="entry name" value="CHAPERONPILI"/>
</dbReference>
<accession>A0ABX9TYD8</accession>
<dbReference type="InterPro" id="IPR008962">
    <property type="entry name" value="PapD-like_sf"/>
</dbReference>
<sequence length="252" mass="27896">MKSKNNVLFSISALALSFSVLFSATAQASVVMTGTRVIFPAGQNEKTVHLQNKDSNPNIVQVWLDNGDESSTPDTANAPIMASPQIFKTAPNQGQMVRLIFTEDKSALPQDRESIFYMNFSEIPATKSTDADKNKLMVVFKNRVKVLYRPERLAYPSHEMGKHIQYQWVGNGANSKIQLHNNSPYYASFADLSITSAGKSTVIQKNKMIAPFSSAEWPVFMQNINTANAKISLNLINDYGIAVANELSPKQE</sequence>
<dbReference type="Proteomes" id="UP000280271">
    <property type="component" value="Unassembled WGS sequence"/>
</dbReference>
<evidence type="ECO:0000259" key="8">
    <source>
        <dbReference type="Pfam" id="PF02753"/>
    </source>
</evidence>
<comment type="caution">
    <text evidence="9">The sequence shown here is derived from an EMBL/GenBank/DDBJ whole genome shotgun (WGS) entry which is preliminary data.</text>
</comment>
<dbReference type="InterPro" id="IPR001829">
    <property type="entry name" value="Pili_assmbl_chaperone_bac"/>
</dbReference>
<evidence type="ECO:0000313" key="9">
    <source>
        <dbReference type="EMBL" id="RLL23037.1"/>
    </source>
</evidence>
<dbReference type="InterPro" id="IPR050643">
    <property type="entry name" value="Periplasmic_pilus_chap"/>
</dbReference>
<comment type="subcellular location">
    <subcellularLocation>
        <location evidence="1">Periplasm</location>
    </subcellularLocation>
</comment>
<reference evidence="9 10" key="1">
    <citation type="submission" date="2018-09" db="EMBL/GenBank/DDBJ databases">
        <title>The draft genome of Acinetobacter sp. strains.</title>
        <authorList>
            <person name="Qin J."/>
            <person name="Feng Y."/>
            <person name="Zong Z."/>
        </authorList>
    </citation>
    <scope>NUCLEOTIDE SEQUENCE [LARGE SCALE GENOMIC DNA]</scope>
    <source>
        <strain evidence="9 10">WCHAc060005</strain>
    </source>
</reference>
<comment type="similarity">
    <text evidence="2">Belongs to the periplasmic pilus chaperone family.</text>
</comment>
<organism evidence="9 10">
    <name type="scientific">Acinetobacter chengduensis</name>
    <dbReference type="NCBI Taxonomy" id="2420890"/>
    <lineage>
        <taxon>Bacteria</taxon>
        <taxon>Pseudomonadati</taxon>
        <taxon>Pseudomonadota</taxon>
        <taxon>Gammaproteobacteria</taxon>
        <taxon>Moraxellales</taxon>
        <taxon>Moraxellaceae</taxon>
        <taxon>Acinetobacter</taxon>
    </lineage>
</organism>
<dbReference type="InterPro" id="IPR016148">
    <property type="entry name" value="Pili_assmbl_chaperone_C"/>
</dbReference>
<dbReference type="InterPro" id="IPR016147">
    <property type="entry name" value="Pili_assmbl_chaperone_N"/>
</dbReference>
<proteinExistence type="inferred from homology"/>
<protein>
    <submittedName>
        <fullName evidence="9">Molecular chaperone</fullName>
    </submittedName>
</protein>
<gene>
    <name evidence="9" type="ORF">D9K81_04575</name>
</gene>
<evidence type="ECO:0000256" key="3">
    <source>
        <dbReference type="ARBA" id="ARBA00022729"/>
    </source>
</evidence>
<feature type="domain" description="Pili assembly chaperone C-terminal" evidence="8">
    <location>
        <begin position="180"/>
        <end position="242"/>
    </location>
</feature>
<evidence type="ECO:0000256" key="1">
    <source>
        <dbReference type="ARBA" id="ARBA00004418"/>
    </source>
</evidence>
<dbReference type="PANTHER" id="PTHR30251">
    <property type="entry name" value="PILUS ASSEMBLY CHAPERONE"/>
    <property type="match status" value="1"/>
</dbReference>
<evidence type="ECO:0000256" key="5">
    <source>
        <dbReference type="ARBA" id="ARBA00023186"/>
    </source>
</evidence>